<dbReference type="EMBL" id="JANHOG010000878">
    <property type="protein sequence ID" value="KAJ3550878.1"/>
    <property type="molecule type" value="Genomic_DNA"/>
</dbReference>
<proteinExistence type="predicted"/>
<keyword evidence="2" id="KW-1185">Reference proteome</keyword>
<dbReference type="Proteomes" id="UP001148662">
    <property type="component" value="Unassembled WGS sequence"/>
</dbReference>
<gene>
    <name evidence="1" type="ORF">NM688_g4977</name>
</gene>
<organism evidence="1 2">
    <name type="scientific">Phlebia brevispora</name>
    <dbReference type="NCBI Taxonomy" id="194682"/>
    <lineage>
        <taxon>Eukaryota</taxon>
        <taxon>Fungi</taxon>
        <taxon>Dikarya</taxon>
        <taxon>Basidiomycota</taxon>
        <taxon>Agaricomycotina</taxon>
        <taxon>Agaricomycetes</taxon>
        <taxon>Polyporales</taxon>
        <taxon>Meruliaceae</taxon>
        <taxon>Phlebia</taxon>
    </lineage>
</organism>
<name>A0ACC1T1K1_9APHY</name>
<evidence type="ECO:0000313" key="2">
    <source>
        <dbReference type="Proteomes" id="UP001148662"/>
    </source>
</evidence>
<reference evidence="1" key="1">
    <citation type="submission" date="2022-07" db="EMBL/GenBank/DDBJ databases">
        <title>Genome Sequence of Phlebia brevispora.</title>
        <authorList>
            <person name="Buettner E."/>
        </authorList>
    </citation>
    <scope>NUCLEOTIDE SEQUENCE</scope>
    <source>
        <strain evidence="1">MPL23</strain>
    </source>
</reference>
<sequence>MADTARNSAAVAEFQSNLINGYTMGMAITLAAFEYILLFQYEINFLRERRRSPVTWLFLASRYLMLAQCIIMVAPSNLQVRMFNPSHPSNASIKSSLTVEVIGLLPSVIAAVFSALRTVALIHHRMLKYLIAVFVFILGLAPVITNGYYFSRLSLFIYDDPVFGPTCFATYSISAAANFHRPLDSSITYYRGHHCHSRNMVEDIQTSSSDSFCRHITKHKYNAPARWQCILHLLVDTVPEFQDANPVSNITTVMQPILISRFLANLRQVHENPTGSTTGQASTTSSMPQFRSVNSEGFASSAPMGEPLEYGDDIGSEDGDCPTWPSGDI</sequence>
<accession>A0ACC1T1K1</accession>
<comment type="caution">
    <text evidence="1">The sequence shown here is derived from an EMBL/GenBank/DDBJ whole genome shotgun (WGS) entry which is preliminary data.</text>
</comment>
<evidence type="ECO:0000313" key="1">
    <source>
        <dbReference type="EMBL" id="KAJ3550878.1"/>
    </source>
</evidence>
<protein>
    <submittedName>
        <fullName evidence="1">Uncharacterized protein</fullName>
    </submittedName>
</protein>